<dbReference type="STRING" id="762845.BCR26_07215"/>
<proteinExistence type="predicted"/>
<dbReference type="Proteomes" id="UP000095256">
    <property type="component" value="Unassembled WGS sequence"/>
</dbReference>
<evidence type="ECO:0000259" key="1">
    <source>
        <dbReference type="Pfam" id="PF04230"/>
    </source>
</evidence>
<reference evidence="2 3" key="1">
    <citation type="submission" date="2016-09" db="EMBL/GenBank/DDBJ databases">
        <authorList>
            <person name="Capua I."/>
            <person name="De Benedictis P."/>
            <person name="Joannis T."/>
            <person name="Lombin L.H."/>
            <person name="Cattoli G."/>
        </authorList>
    </citation>
    <scope>NUCLEOTIDE SEQUENCE [LARGE SCALE GENOMIC DNA]</scope>
    <source>
        <strain evidence="2 3">LMG 25899</strain>
    </source>
</reference>
<dbReference type="OrthoDB" id="3188137at2"/>
<comment type="caution">
    <text evidence="2">The sequence shown here is derived from an EMBL/GenBank/DDBJ whole genome shotgun (WGS) entry which is preliminary data.</text>
</comment>
<dbReference type="EMBL" id="MIEK01000081">
    <property type="protein sequence ID" value="OEH80783.1"/>
    <property type="molecule type" value="Genomic_DNA"/>
</dbReference>
<protein>
    <recommendedName>
        <fullName evidence="1">Polysaccharide pyruvyl transferase domain-containing protein</fullName>
    </recommendedName>
</protein>
<organism evidence="2 3">
    <name type="scientific">Enterococcus rivorum</name>
    <dbReference type="NCBI Taxonomy" id="762845"/>
    <lineage>
        <taxon>Bacteria</taxon>
        <taxon>Bacillati</taxon>
        <taxon>Bacillota</taxon>
        <taxon>Bacilli</taxon>
        <taxon>Lactobacillales</taxon>
        <taxon>Enterococcaceae</taxon>
        <taxon>Enterococcus</taxon>
    </lineage>
</organism>
<dbReference type="PANTHER" id="PTHR36836">
    <property type="entry name" value="COLANIC ACID BIOSYNTHESIS PROTEIN WCAK"/>
    <property type="match status" value="1"/>
</dbReference>
<accession>A0A1E5KSF2</accession>
<evidence type="ECO:0000313" key="2">
    <source>
        <dbReference type="EMBL" id="OEH80783.1"/>
    </source>
</evidence>
<feature type="domain" description="Polysaccharide pyruvyl transferase" evidence="1">
    <location>
        <begin position="14"/>
        <end position="308"/>
    </location>
</feature>
<gene>
    <name evidence="2" type="ORF">BCR26_07215</name>
</gene>
<name>A0A1E5KSF2_9ENTE</name>
<dbReference type="AlphaFoldDB" id="A0A1E5KSF2"/>
<keyword evidence="3" id="KW-1185">Reference proteome</keyword>
<dbReference type="Pfam" id="PF04230">
    <property type="entry name" value="PS_pyruv_trans"/>
    <property type="match status" value="1"/>
</dbReference>
<dbReference type="PANTHER" id="PTHR36836:SF1">
    <property type="entry name" value="COLANIC ACID BIOSYNTHESIS PROTEIN WCAK"/>
    <property type="match status" value="1"/>
</dbReference>
<evidence type="ECO:0000313" key="3">
    <source>
        <dbReference type="Proteomes" id="UP000095256"/>
    </source>
</evidence>
<dbReference type="RefSeq" id="WP_069700301.1">
    <property type="nucleotide sequence ID" value="NZ_JAGGMA010000001.1"/>
</dbReference>
<dbReference type="InterPro" id="IPR007345">
    <property type="entry name" value="Polysacch_pyruvyl_Trfase"/>
</dbReference>
<sequence>MNILIENAVPLNNGDAALIFALGEKLESLGHSVMYSCSEYKVVKKMYPEKKWIPSILSYRWVNNMPVFKQIYYYLSVLFRKKLKNQDLIISAPGGYINSYYGFENKMLILNLYKKLLNKPIIMFSQSVGPLSKNDEKLLVKYLPIFSEFFVRDSISYNRVRSVSTYSNLFQTYDAALMLGMTDYHNKKVTNRIAISVRKWQFDKRDEVTYHNLVKKVIKICIEKGYSVTFLSTCQGIPRYVDDTISAKKIVDSLPNMMKQYVTVDDRQYTLNSLRRRLEGFDFIIGTRLHMCILGWLSGTPAFNISYEEKGKACYEYLQMDEFSIDYNESNDFSKKLNNFLDMEEKLKNKYFAKIREINKEMDLATKNMLERIQKKEGVE</sequence>